<evidence type="ECO:0000313" key="1">
    <source>
        <dbReference type="EMBL" id="MBC8530580.1"/>
    </source>
</evidence>
<name>A0A926D572_9FIRM</name>
<dbReference type="AlphaFoldDB" id="A0A926D572"/>
<accession>A0A926D572</accession>
<evidence type="ECO:0000313" key="2">
    <source>
        <dbReference type="Proteomes" id="UP000623172"/>
    </source>
</evidence>
<dbReference type="Proteomes" id="UP000623172">
    <property type="component" value="Unassembled WGS sequence"/>
</dbReference>
<proteinExistence type="predicted"/>
<organism evidence="1 2">
    <name type="scientific">Gehongia tenuis</name>
    <dbReference type="NCBI Taxonomy" id="2763655"/>
    <lineage>
        <taxon>Bacteria</taxon>
        <taxon>Bacillati</taxon>
        <taxon>Bacillota</taxon>
        <taxon>Clostridia</taxon>
        <taxon>Christensenellales</taxon>
        <taxon>Christensenellaceae</taxon>
        <taxon>Gehongia</taxon>
    </lineage>
</organism>
<reference evidence="1" key="1">
    <citation type="submission" date="2020-08" db="EMBL/GenBank/DDBJ databases">
        <title>Genome public.</title>
        <authorList>
            <person name="Liu C."/>
            <person name="Sun Q."/>
        </authorList>
    </citation>
    <scope>NUCLEOTIDE SEQUENCE</scope>
    <source>
        <strain evidence="1">NSJ-53</strain>
    </source>
</reference>
<comment type="caution">
    <text evidence="1">The sequence shown here is derived from an EMBL/GenBank/DDBJ whole genome shotgun (WGS) entry which is preliminary data.</text>
</comment>
<gene>
    <name evidence="1" type="ORF">H8696_01795</name>
</gene>
<dbReference type="RefSeq" id="WP_249314553.1">
    <property type="nucleotide sequence ID" value="NZ_JACRSR010000001.1"/>
</dbReference>
<sequence length="95" mass="10771">MITDLLREELSRRMNSTVSQPKVNGQFMTNYTNALIESNTAFRQTITLPDNFGTIESLQIQDGVEQDLATFTLFAPQVEGTLVKLVFEMRIEEAI</sequence>
<keyword evidence="2" id="KW-1185">Reference proteome</keyword>
<protein>
    <submittedName>
        <fullName evidence="1">Uncharacterized protein</fullName>
    </submittedName>
</protein>
<dbReference type="EMBL" id="JACRSR010000001">
    <property type="protein sequence ID" value="MBC8530580.1"/>
    <property type="molecule type" value="Genomic_DNA"/>
</dbReference>